<dbReference type="EMBL" id="CALNXJ010000167">
    <property type="protein sequence ID" value="CAH3167936.1"/>
    <property type="molecule type" value="Genomic_DNA"/>
</dbReference>
<evidence type="ECO:0000313" key="1">
    <source>
        <dbReference type="EMBL" id="CAH3167936.1"/>
    </source>
</evidence>
<protein>
    <recommendedName>
        <fullName evidence="3">DZIP3-like HEPN domain-containing protein</fullName>
    </recommendedName>
</protein>
<comment type="caution">
    <text evidence="1">The sequence shown here is derived from an EMBL/GenBank/DDBJ whole genome shotgun (WGS) entry which is preliminary data.</text>
</comment>
<organism evidence="1 2">
    <name type="scientific">Pocillopora meandrina</name>
    <dbReference type="NCBI Taxonomy" id="46732"/>
    <lineage>
        <taxon>Eukaryota</taxon>
        <taxon>Metazoa</taxon>
        <taxon>Cnidaria</taxon>
        <taxon>Anthozoa</taxon>
        <taxon>Hexacorallia</taxon>
        <taxon>Scleractinia</taxon>
        <taxon>Astrocoeniina</taxon>
        <taxon>Pocilloporidae</taxon>
        <taxon>Pocillopora</taxon>
    </lineage>
</organism>
<reference evidence="1 2" key="1">
    <citation type="submission" date="2022-05" db="EMBL/GenBank/DDBJ databases">
        <authorList>
            <consortium name="Genoscope - CEA"/>
            <person name="William W."/>
        </authorList>
    </citation>
    <scope>NUCLEOTIDE SEQUENCE [LARGE SCALE GENOMIC DNA]</scope>
</reference>
<dbReference type="AlphaFoldDB" id="A0AAU9Y7B3"/>
<name>A0AAU9Y7B3_9CNID</name>
<accession>A0AAU9Y7B3</accession>
<sequence>MNYYMLLRVVGDVVPEGLRKIFKQEWDNRYKTNLGEWKDTPDDGKIFCTIIRRQSRRINRYLLETIEKGNRAEWDSSVLCYAILNCDSPDNLNPRIKSNVGDLRYLRNELAHWPTVEISNEYFRTKISKIKIAFHELGLREPEIPGPEIGFSLEEFIAALEELGDIKKKIEELEKKFVRKLTTF</sequence>
<evidence type="ECO:0008006" key="3">
    <source>
        <dbReference type="Google" id="ProtNLM"/>
    </source>
</evidence>
<gene>
    <name evidence="1" type="ORF">PMEA_00007940</name>
</gene>
<evidence type="ECO:0000313" key="2">
    <source>
        <dbReference type="Proteomes" id="UP001159428"/>
    </source>
</evidence>
<proteinExistence type="predicted"/>
<dbReference type="Proteomes" id="UP001159428">
    <property type="component" value="Unassembled WGS sequence"/>
</dbReference>
<keyword evidence="2" id="KW-1185">Reference proteome</keyword>